<evidence type="ECO:0000313" key="2">
    <source>
        <dbReference type="Proteomes" id="UP000054217"/>
    </source>
</evidence>
<reference evidence="1 2" key="1">
    <citation type="submission" date="2014-04" db="EMBL/GenBank/DDBJ databases">
        <authorList>
            <consortium name="DOE Joint Genome Institute"/>
            <person name="Kuo A."/>
            <person name="Kohler A."/>
            <person name="Costa M.D."/>
            <person name="Nagy L.G."/>
            <person name="Floudas D."/>
            <person name="Copeland A."/>
            <person name="Barry K.W."/>
            <person name="Cichocki N."/>
            <person name="Veneault-Fourrey C."/>
            <person name="LaButti K."/>
            <person name="Lindquist E.A."/>
            <person name="Lipzen A."/>
            <person name="Lundell T."/>
            <person name="Morin E."/>
            <person name="Murat C."/>
            <person name="Sun H."/>
            <person name="Tunlid A."/>
            <person name="Henrissat B."/>
            <person name="Grigoriev I.V."/>
            <person name="Hibbett D.S."/>
            <person name="Martin F."/>
            <person name="Nordberg H.P."/>
            <person name="Cantor M.N."/>
            <person name="Hua S.X."/>
        </authorList>
    </citation>
    <scope>NUCLEOTIDE SEQUENCE [LARGE SCALE GENOMIC DNA]</scope>
    <source>
        <strain evidence="1 2">Marx 270</strain>
    </source>
</reference>
<dbReference type="AlphaFoldDB" id="A0A0C3IVK6"/>
<dbReference type="InParanoid" id="A0A0C3IVK6"/>
<dbReference type="OrthoDB" id="2708437at2759"/>
<sequence>MSCFLQCADTLFAYSFPKVTLSVTSDEPLSTHGMNSPTPEFTSLPTVRPVDEILPAHRINAPTPEATNLGMTGLYETDIPLARRNNTPTPDVNLTMAGLHETDIPPIPLARASSDDIEDEEQEELDMADITISIADSRLRLGINHF</sequence>
<proteinExistence type="predicted"/>
<accession>A0A0C3IVK6</accession>
<keyword evidence="2" id="KW-1185">Reference proteome</keyword>
<dbReference type="Proteomes" id="UP000054217">
    <property type="component" value="Unassembled WGS sequence"/>
</dbReference>
<dbReference type="EMBL" id="KN831993">
    <property type="protein sequence ID" value="KIO00848.1"/>
    <property type="molecule type" value="Genomic_DNA"/>
</dbReference>
<gene>
    <name evidence="1" type="ORF">M404DRAFT_29247</name>
</gene>
<organism evidence="1 2">
    <name type="scientific">Pisolithus tinctorius Marx 270</name>
    <dbReference type="NCBI Taxonomy" id="870435"/>
    <lineage>
        <taxon>Eukaryota</taxon>
        <taxon>Fungi</taxon>
        <taxon>Dikarya</taxon>
        <taxon>Basidiomycota</taxon>
        <taxon>Agaricomycotina</taxon>
        <taxon>Agaricomycetes</taxon>
        <taxon>Agaricomycetidae</taxon>
        <taxon>Boletales</taxon>
        <taxon>Sclerodermatineae</taxon>
        <taxon>Pisolithaceae</taxon>
        <taxon>Pisolithus</taxon>
    </lineage>
</organism>
<reference evidence="2" key="2">
    <citation type="submission" date="2015-01" db="EMBL/GenBank/DDBJ databases">
        <title>Evolutionary Origins and Diversification of the Mycorrhizal Mutualists.</title>
        <authorList>
            <consortium name="DOE Joint Genome Institute"/>
            <consortium name="Mycorrhizal Genomics Consortium"/>
            <person name="Kohler A."/>
            <person name="Kuo A."/>
            <person name="Nagy L.G."/>
            <person name="Floudas D."/>
            <person name="Copeland A."/>
            <person name="Barry K.W."/>
            <person name="Cichocki N."/>
            <person name="Veneault-Fourrey C."/>
            <person name="LaButti K."/>
            <person name="Lindquist E.A."/>
            <person name="Lipzen A."/>
            <person name="Lundell T."/>
            <person name="Morin E."/>
            <person name="Murat C."/>
            <person name="Riley R."/>
            <person name="Ohm R."/>
            <person name="Sun H."/>
            <person name="Tunlid A."/>
            <person name="Henrissat B."/>
            <person name="Grigoriev I.V."/>
            <person name="Hibbett D.S."/>
            <person name="Martin F."/>
        </authorList>
    </citation>
    <scope>NUCLEOTIDE SEQUENCE [LARGE SCALE GENOMIC DNA]</scope>
    <source>
        <strain evidence="2">Marx 270</strain>
    </source>
</reference>
<name>A0A0C3IVK6_PISTI</name>
<evidence type="ECO:0000313" key="1">
    <source>
        <dbReference type="EMBL" id="KIO00848.1"/>
    </source>
</evidence>
<dbReference type="HOGENOM" id="CLU_1778259_0_0_1"/>
<protein>
    <submittedName>
        <fullName evidence="1">Uncharacterized protein</fullName>
    </submittedName>
</protein>